<organism evidence="3 4">
    <name type="scientific">Candidatus Sulfobium mesophilum</name>
    <dbReference type="NCBI Taxonomy" id="2016548"/>
    <lineage>
        <taxon>Bacteria</taxon>
        <taxon>Pseudomonadati</taxon>
        <taxon>Nitrospirota</taxon>
        <taxon>Nitrospiria</taxon>
        <taxon>Nitrospirales</taxon>
        <taxon>Nitrospiraceae</taxon>
        <taxon>Candidatus Sulfobium</taxon>
    </lineage>
</organism>
<dbReference type="Proteomes" id="UP000245125">
    <property type="component" value="Unassembled WGS sequence"/>
</dbReference>
<reference evidence="4" key="1">
    <citation type="submission" date="2018-03" db="EMBL/GenBank/DDBJ databases">
        <authorList>
            <person name="Zecchin S."/>
        </authorList>
    </citation>
    <scope>NUCLEOTIDE SEQUENCE [LARGE SCALE GENOMIC DNA]</scope>
</reference>
<evidence type="ECO:0000313" key="3">
    <source>
        <dbReference type="EMBL" id="SPQ01695.1"/>
    </source>
</evidence>
<feature type="transmembrane region" description="Helical" evidence="2">
    <location>
        <begin position="74"/>
        <end position="92"/>
    </location>
</feature>
<proteinExistence type="predicted"/>
<evidence type="ECO:0000256" key="2">
    <source>
        <dbReference type="SAM" id="Phobius"/>
    </source>
</evidence>
<evidence type="ECO:0000256" key="1">
    <source>
        <dbReference type="SAM" id="MobiDB-lite"/>
    </source>
</evidence>
<keyword evidence="2" id="KW-0812">Transmembrane</keyword>
<protein>
    <submittedName>
        <fullName evidence="3">Uncharacterized protein</fullName>
    </submittedName>
</protein>
<gene>
    <name evidence="3" type="ORF">NBG4_670004</name>
</gene>
<evidence type="ECO:0000313" key="4">
    <source>
        <dbReference type="Proteomes" id="UP000245125"/>
    </source>
</evidence>
<accession>A0A2U3QK06</accession>
<sequence length="202" mass="22160">MKSEKEVKIRIKKAWFSVPARSGGFAWQTESPDERPSSKTTRLSPSTRRPECACKTGEIYHEIRGFREESGMKIYIFMIVILFLSAGSIAVAEDSFDGTKTLLCASIEAIDCTLGDQCEKGLPDVMGAPQFMRIDFAKKEIAGPKRTTAIRLMEKSDEQLTLQGSELSMGWTLVLHRATGKMTVTLAGGDQAIVIFGACTAP</sequence>
<keyword evidence="4" id="KW-1185">Reference proteome</keyword>
<name>A0A2U3QK06_9BACT</name>
<dbReference type="AlphaFoldDB" id="A0A2U3QK06"/>
<feature type="compositionally biased region" description="Polar residues" evidence="1">
    <location>
        <begin position="38"/>
        <end position="47"/>
    </location>
</feature>
<keyword evidence="2" id="KW-0472">Membrane</keyword>
<dbReference type="OrthoDB" id="9094939at2"/>
<keyword evidence="2" id="KW-1133">Transmembrane helix</keyword>
<dbReference type="EMBL" id="OUUY01000116">
    <property type="protein sequence ID" value="SPQ01695.1"/>
    <property type="molecule type" value="Genomic_DNA"/>
</dbReference>
<feature type="region of interest" description="Disordered" evidence="1">
    <location>
        <begin position="24"/>
        <end position="50"/>
    </location>
</feature>